<evidence type="ECO:0000256" key="1">
    <source>
        <dbReference type="ARBA" id="ARBA00000085"/>
    </source>
</evidence>
<dbReference type="SUPFAM" id="SSF50341">
    <property type="entry name" value="CheW-like"/>
    <property type="match status" value="1"/>
</dbReference>
<dbReference type="SMART" id="SM00073">
    <property type="entry name" value="HPT"/>
    <property type="match status" value="1"/>
</dbReference>
<dbReference type="GO" id="GO:0005737">
    <property type="term" value="C:cytoplasm"/>
    <property type="evidence" value="ECO:0007669"/>
    <property type="project" value="InterPro"/>
</dbReference>
<dbReference type="SUPFAM" id="SSF55874">
    <property type="entry name" value="ATPase domain of HSP90 chaperone/DNA topoisomerase II/histidine kinase"/>
    <property type="match status" value="1"/>
</dbReference>
<dbReference type="GO" id="GO:0006935">
    <property type="term" value="P:chemotaxis"/>
    <property type="evidence" value="ECO:0007669"/>
    <property type="project" value="InterPro"/>
</dbReference>
<dbReference type="SMART" id="SM01231">
    <property type="entry name" value="H-kinase_dim"/>
    <property type="match status" value="1"/>
</dbReference>
<dbReference type="Pfam" id="PF02518">
    <property type="entry name" value="HATPase_c"/>
    <property type="match status" value="1"/>
</dbReference>
<feature type="domain" description="CheW-like" evidence="11">
    <location>
        <begin position="395"/>
        <end position="531"/>
    </location>
</feature>
<dbReference type="PROSITE" id="PS50851">
    <property type="entry name" value="CHEW"/>
    <property type="match status" value="1"/>
</dbReference>
<evidence type="ECO:0000259" key="11">
    <source>
        <dbReference type="PROSITE" id="PS50851"/>
    </source>
</evidence>
<evidence type="ECO:0000256" key="2">
    <source>
        <dbReference type="ARBA" id="ARBA00012438"/>
    </source>
</evidence>
<evidence type="ECO:0000259" key="10">
    <source>
        <dbReference type="PROSITE" id="PS50109"/>
    </source>
</evidence>
<accession>A0A6J4TAE9</accession>
<feature type="domain" description="HPt" evidence="12">
    <location>
        <begin position="1"/>
        <end position="101"/>
    </location>
</feature>
<evidence type="ECO:0000256" key="9">
    <source>
        <dbReference type="PROSITE-ProRule" id="PRU00110"/>
    </source>
</evidence>
<evidence type="ECO:0000259" key="12">
    <source>
        <dbReference type="PROSITE" id="PS50894"/>
    </source>
</evidence>
<proteinExistence type="predicted"/>
<dbReference type="InterPro" id="IPR036890">
    <property type="entry name" value="HATPase_C_sf"/>
</dbReference>
<dbReference type="PROSITE" id="PS50109">
    <property type="entry name" value="HIS_KIN"/>
    <property type="match status" value="1"/>
</dbReference>
<dbReference type="InterPro" id="IPR036061">
    <property type="entry name" value="CheW-like_dom_sf"/>
</dbReference>
<evidence type="ECO:0000313" key="13">
    <source>
        <dbReference type="EMBL" id="CAA9518229.1"/>
    </source>
</evidence>
<evidence type="ECO:0000256" key="7">
    <source>
        <dbReference type="ARBA" id="ARBA00023012"/>
    </source>
</evidence>
<dbReference type="GO" id="GO:0000155">
    <property type="term" value="F:phosphorelay sensor kinase activity"/>
    <property type="evidence" value="ECO:0007669"/>
    <property type="project" value="InterPro"/>
</dbReference>
<protein>
    <recommendedName>
        <fullName evidence="3">Chemotaxis protein CheA</fullName>
        <ecNumber evidence="2">2.7.13.3</ecNumber>
    </recommendedName>
</protein>
<dbReference type="InterPro" id="IPR004358">
    <property type="entry name" value="Sig_transdc_His_kin-like_C"/>
</dbReference>
<evidence type="ECO:0000256" key="6">
    <source>
        <dbReference type="ARBA" id="ARBA00022777"/>
    </source>
</evidence>
<dbReference type="Gene3D" id="1.10.287.560">
    <property type="entry name" value="Histidine kinase CheA-like, homodimeric domain"/>
    <property type="match status" value="1"/>
</dbReference>
<dbReference type="InterPro" id="IPR008207">
    <property type="entry name" value="Sig_transdc_His_kin_Hpt_dom"/>
</dbReference>
<dbReference type="SMART" id="SM00260">
    <property type="entry name" value="CheW"/>
    <property type="match status" value="1"/>
</dbReference>
<dbReference type="Gene3D" id="2.30.30.40">
    <property type="entry name" value="SH3 Domains"/>
    <property type="match status" value="1"/>
</dbReference>
<name>A0A6J4TAE9_9SPHN</name>
<dbReference type="PANTHER" id="PTHR43395">
    <property type="entry name" value="SENSOR HISTIDINE KINASE CHEA"/>
    <property type="match status" value="1"/>
</dbReference>
<sequence length="780" mass="83916">MEDLLNEFIAETRDMLEALGGEIVAWEAAPDDRARLDEIFRFVHTVKGNCGFFDLPRLEALSHAAEDVLADVRAGKRGADHRLVSAVLAVLDRIGELVHALETGESISSADDGQLIEALSEKHEPVQKAEAGGSVASLDSRKAIRSIRLSVDLLDRMMSGVSDMVLARNELARRLRDCPGDMAVESAFERVSSCIAEMRDAITRTRMQRIDNLFASLPRMVRDLSGELRKQVTLEVDGGDVELDREMIEMIRDPMTHIVRNSIDHGIEPPEERLKARKAEAGTLRVCARQSGNQILIEVADDGRGIDGEKLVRKAIANGFMSPEQAERLSPAQRTALIFEAGISTAAEITAISGRGVGMDVVRANIERIGGVVDVESKPGHGVRLTLRVPLTLTIIPALTVSAGGQHYAIPRSAIEEIVRRKNAMVRVEMVGGSHVVTIRDKRIPLASLAGVLGVEERSSASEQSLIVLKPAGGDLYALAVDTVLDHEELVVKPAAPLVMAAGLYAGTTLADDGSPILLIDPSGVAAAAGVVLDQNDLEKLAAKAPEEVARRETTPALLFVGLDGVKRTIRLGVVERIEDVAAETIQMSAGRLRVAIGERILPLAGAKVVPEQKVRILRLTDGVAELAYAFREVIDMVELGPELQPATCAGEISGVTLISGDQVEVVDPYWLFGAHAHDAGDARRPVCALPADDPWMNNILRPIIENAGYRVVRVGQNEAAEADVLIASAEAEAAAPAEGKLLKIRSHPELAHENDDSIYRYDRAGLLAALSRSTASKKG</sequence>
<comment type="catalytic activity">
    <reaction evidence="1">
        <text>ATP + protein L-histidine = ADP + protein N-phospho-L-histidine.</text>
        <dbReference type="EC" id="2.7.13.3"/>
    </reaction>
</comment>
<dbReference type="PROSITE" id="PS50894">
    <property type="entry name" value="HPT"/>
    <property type="match status" value="1"/>
</dbReference>
<gene>
    <name evidence="13" type="ORF">AVDCRST_MAG23-42</name>
</gene>
<evidence type="ECO:0000256" key="8">
    <source>
        <dbReference type="ARBA" id="ARBA00035100"/>
    </source>
</evidence>
<dbReference type="InterPro" id="IPR005467">
    <property type="entry name" value="His_kinase_dom"/>
</dbReference>
<dbReference type="PRINTS" id="PR00344">
    <property type="entry name" value="BCTRLSENSOR"/>
</dbReference>
<keyword evidence="6 13" id="KW-0418">Kinase</keyword>
<dbReference type="Gene3D" id="1.20.120.160">
    <property type="entry name" value="HPT domain"/>
    <property type="match status" value="1"/>
</dbReference>
<dbReference type="InterPro" id="IPR002545">
    <property type="entry name" value="CheW-lke_dom"/>
</dbReference>
<comment type="function">
    <text evidence="8">Involved in the transmission of sensory signals from the chemoreceptors to the flagellar motors. CheA is autophosphorylated; it can transfer its phosphate group to either CheB or CheY.</text>
</comment>
<dbReference type="InterPro" id="IPR051315">
    <property type="entry name" value="Bact_Chemotaxis_CheA"/>
</dbReference>
<dbReference type="Pfam" id="PF02895">
    <property type="entry name" value="H-kinase_dim"/>
    <property type="match status" value="1"/>
</dbReference>
<dbReference type="PANTHER" id="PTHR43395:SF1">
    <property type="entry name" value="CHEMOTAXIS PROTEIN CHEA"/>
    <property type="match status" value="1"/>
</dbReference>
<feature type="domain" description="Histidine kinase" evidence="10">
    <location>
        <begin position="135"/>
        <end position="393"/>
    </location>
</feature>
<dbReference type="SUPFAM" id="SSF47384">
    <property type="entry name" value="Homodimeric domain of signal transducing histidine kinase"/>
    <property type="match status" value="1"/>
</dbReference>
<dbReference type="AlphaFoldDB" id="A0A6J4TAE9"/>
<dbReference type="SMART" id="SM00387">
    <property type="entry name" value="HATPase_c"/>
    <property type="match status" value="1"/>
</dbReference>
<keyword evidence="7" id="KW-0902">Two-component regulatory system</keyword>
<dbReference type="EMBL" id="CADCWD010000002">
    <property type="protein sequence ID" value="CAA9518229.1"/>
    <property type="molecule type" value="Genomic_DNA"/>
</dbReference>
<evidence type="ECO:0000256" key="3">
    <source>
        <dbReference type="ARBA" id="ARBA00021495"/>
    </source>
</evidence>
<evidence type="ECO:0000256" key="4">
    <source>
        <dbReference type="ARBA" id="ARBA00022553"/>
    </source>
</evidence>
<dbReference type="Pfam" id="PF01627">
    <property type="entry name" value="Hpt"/>
    <property type="match status" value="1"/>
</dbReference>
<dbReference type="FunFam" id="3.30.565.10:FF:000016">
    <property type="entry name" value="Chemotaxis protein CheA, putative"/>
    <property type="match status" value="1"/>
</dbReference>
<organism evidence="13">
    <name type="scientific">uncultured Sphingosinicella sp</name>
    <dbReference type="NCBI Taxonomy" id="478748"/>
    <lineage>
        <taxon>Bacteria</taxon>
        <taxon>Pseudomonadati</taxon>
        <taxon>Pseudomonadota</taxon>
        <taxon>Alphaproteobacteria</taxon>
        <taxon>Sphingomonadales</taxon>
        <taxon>Sphingosinicellaceae</taxon>
        <taxon>Sphingosinicella</taxon>
        <taxon>environmental samples</taxon>
    </lineage>
</organism>
<dbReference type="Pfam" id="PF01584">
    <property type="entry name" value="CheW"/>
    <property type="match status" value="1"/>
</dbReference>
<dbReference type="InterPro" id="IPR036097">
    <property type="entry name" value="HisK_dim/P_sf"/>
</dbReference>
<dbReference type="InterPro" id="IPR004105">
    <property type="entry name" value="CheA-like_dim"/>
</dbReference>
<dbReference type="EC" id="2.7.13.3" evidence="2"/>
<dbReference type="InterPro" id="IPR036641">
    <property type="entry name" value="HPT_dom_sf"/>
</dbReference>
<dbReference type="InterPro" id="IPR003594">
    <property type="entry name" value="HATPase_dom"/>
</dbReference>
<keyword evidence="4 9" id="KW-0597">Phosphoprotein</keyword>
<dbReference type="InterPro" id="IPR037006">
    <property type="entry name" value="CheA-like_homodim_sf"/>
</dbReference>
<dbReference type="Gene3D" id="3.30.565.10">
    <property type="entry name" value="Histidine kinase-like ATPase, C-terminal domain"/>
    <property type="match status" value="1"/>
</dbReference>
<evidence type="ECO:0000256" key="5">
    <source>
        <dbReference type="ARBA" id="ARBA00022679"/>
    </source>
</evidence>
<feature type="modified residue" description="Phosphohistidine" evidence="9">
    <location>
        <position position="44"/>
    </location>
</feature>
<dbReference type="CDD" id="cd00088">
    <property type="entry name" value="HPT"/>
    <property type="match status" value="1"/>
</dbReference>
<keyword evidence="5" id="KW-0808">Transferase</keyword>
<reference evidence="13" key="1">
    <citation type="submission" date="2020-02" db="EMBL/GenBank/DDBJ databases">
        <authorList>
            <person name="Meier V. D."/>
        </authorList>
    </citation>
    <scope>NUCLEOTIDE SEQUENCE</scope>
    <source>
        <strain evidence="13">AVDCRST_MAG23</strain>
    </source>
</reference>
<dbReference type="SUPFAM" id="SSF47226">
    <property type="entry name" value="Histidine-containing phosphotransfer domain, HPT domain"/>
    <property type="match status" value="1"/>
</dbReference>